<reference evidence="2 3" key="1">
    <citation type="journal article" date="2015" name="Genome Announc.">
        <title>Genome Sequence of a Sulfate-Reducing Thermophilic Bacterium, Thermodesulfobacterium commune DSM 2178T (Phylum Thermodesulfobacteria).</title>
        <authorList>
            <person name="Bhatnagar S."/>
            <person name="Badger J.H."/>
            <person name="Madupu R."/>
            <person name="Khouri H.M."/>
            <person name="O'Connor E.M."/>
            <person name="Robb F.T."/>
            <person name="Ward N.L."/>
            <person name="Eisen J.A."/>
        </authorList>
    </citation>
    <scope>NUCLEOTIDE SEQUENCE [LARGE SCALE GENOMIC DNA]</scope>
    <source>
        <strain evidence="2 3">DSM 2178</strain>
    </source>
</reference>
<dbReference type="OrthoDB" id="9883814at2"/>
<keyword evidence="1" id="KW-1133">Transmembrane helix</keyword>
<gene>
    <name evidence="2" type="ORF">HL41_08800</name>
</gene>
<dbReference type="Proteomes" id="UP000028481">
    <property type="component" value="Chromosome"/>
</dbReference>
<dbReference type="EMBL" id="CP008796">
    <property type="protein sequence ID" value="AIH04733.1"/>
    <property type="molecule type" value="Genomic_DNA"/>
</dbReference>
<dbReference type="AlphaFoldDB" id="A0A075WW57"/>
<protein>
    <recommendedName>
        <fullName evidence="4">DUF4234 domain-containing protein</fullName>
    </recommendedName>
</protein>
<feature type="transmembrane region" description="Helical" evidence="1">
    <location>
        <begin position="129"/>
        <end position="150"/>
    </location>
</feature>
<dbReference type="KEGG" id="tcm:HL41_08800"/>
<keyword evidence="1" id="KW-0812">Transmembrane</keyword>
<sequence length="172" mass="20533">MRRKKLLFLVVFLLCIVYGIYWLIIFYSPEYVNVSFEVKIANFISTILSFYVSFLVWRFRVKQKIREIGHPDILSKVYSPEGMWGAVGFFVTYSAFTLINIKLFGFAIRPLPRKRSHQWKHVLITPDDAVTVVTLLLIFSVFFLSMYFFLSKWFYRKKRIDKIISKEKDQSL</sequence>
<accession>A0A075WW57</accession>
<evidence type="ECO:0000256" key="1">
    <source>
        <dbReference type="SAM" id="Phobius"/>
    </source>
</evidence>
<dbReference type="eggNOG" id="ENOG5030QB8">
    <property type="taxonomic scope" value="Bacteria"/>
</dbReference>
<dbReference type="RefSeq" id="WP_038061409.1">
    <property type="nucleotide sequence ID" value="NZ_CP008796.1"/>
</dbReference>
<feature type="transmembrane region" description="Helical" evidence="1">
    <location>
        <begin position="82"/>
        <end position="109"/>
    </location>
</feature>
<dbReference type="HOGENOM" id="CLU_1554565_0_0_0"/>
<keyword evidence="3" id="KW-1185">Reference proteome</keyword>
<dbReference type="PaxDb" id="289377-HL41_08800"/>
<feature type="transmembrane region" description="Helical" evidence="1">
    <location>
        <begin position="7"/>
        <end position="28"/>
    </location>
</feature>
<name>A0A075WW57_9BACT</name>
<keyword evidence="1" id="KW-0472">Membrane</keyword>
<evidence type="ECO:0000313" key="2">
    <source>
        <dbReference type="EMBL" id="AIH04733.1"/>
    </source>
</evidence>
<evidence type="ECO:0008006" key="4">
    <source>
        <dbReference type="Google" id="ProtNLM"/>
    </source>
</evidence>
<proteinExistence type="predicted"/>
<feature type="transmembrane region" description="Helical" evidence="1">
    <location>
        <begin position="40"/>
        <end position="61"/>
    </location>
</feature>
<evidence type="ECO:0000313" key="3">
    <source>
        <dbReference type="Proteomes" id="UP000028481"/>
    </source>
</evidence>
<organism evidence="2 3">
    <name type="scientific">Thermodesulfobacterium commune DSM 2178</name>
    <dbReference type="NCBI Taxonomy" id="289377"/>
    <lineage>
        <taxon>Bacteria</taxon>
        <taxon>Pseudomonadati</taxon>
        <taxon>Thermodesulfobacteriota</taxon>
        <taxon>Thermodesulfobacteria</taxon>
        <taxon>Thermodesulfobacteriales</taxon>
        <taxon>Thermodesulfobacteriaceae</taxon>
        <taxon>Thermodesulfobacterium</taxon>
    </lineage>
</organism>